<reference evidence="2" key="1">
    <citation type="submission" date="2022-03" db="EMBL/GenBank/DDBJ databases">
        <authorList>
            <person name="Tunstrom K."/>
        </authorList>
    </citation>
    <scope>NUCLEOTIDE SEQUENCE</scope>
</reference>
<organism evidence="2 3">
    <name type="scientific">Euphydryas editha</name>
    <name type="common">Edith's checkerspot</name>
    <dbReference type="NCBI Taxonomy" id="104508"/>
    <lineage>
        <taxon>Eukaryota</taxon>
        <taxon>Metazoa</taxon>
        <taxon>Ecdysozoa</taxon>
        <taxon>Arthropoda</taxon>
        <taxon>Hexapoda</taxon>
        <taxon>Insecta</taxon>
        <taxon>Pterygota</taxon>
        <taxon>Neoptera</taxon>
        <taxon>Endopterygota</taxon>
        <taxon>Lepidoptera</taxon>
        <taxon>Glossata</taxon>
        <taxon>Ditrysia</taxon>
        <taxon>Papilionoidea</taxon>
        <taxon>Nymphalidae</taxon>
        <taxon>Nymphalinae</taxon>
        <taxon>Euphydryas</taxon>
    </lineage>
</organism>
<sequence length="119" mass="13895">MPKVLRSPPKIDNQHTASDSEIHNVDVDASPVFVARRTKRRRQSPENQQTSDEFKAMFLDWKDSQTQMLSKLTSDIAEIKIQNTKICATNIEIEKSLEFFYAQFDDLQKKVYKTIDRTE</sequence>
<feature type="region of interest" description="Disordered" evidence="1">
    <location>
        <begin position="1"/>
        <end position="25"/>
    </location>
</feature>
<dbReference type="Proteomes" id="UP001153954">
    <property type="component" value="Unassembled WGS sequence"/>
</dbReference>
<comment type="caution">
    <text evidence="2">The sequence shown here is derived from an EMBL/GenBank/DDBJ whole genome shotgun (WGS) entry which is preliminary data.</text>
</comment>
<gene>
    <name evidence="2" type="ORF">EEDITHA_LOCUS13027</name>
</gene>
<keyword evidence="3" id="KW-1185">Reference proteome</keyword>
<accession>A0AAU9UJ27</accession>
<evidence type="ECO:0000256" key="1">
    <source>
        <dbReference type="SAM" id="MobiDB-lite"/>
    </source>
</evidence>
<evidence type="ECO:0000313" key="2">
    <source>
        <dbReference type="EMBL" id="CAH2097852.1"/>
    </source>
</evidence>
<evidence type="ECO:0000313" key="3">
    <source>
        <dbReference type="Proteomes" id="UP001153954"/>
    </source>
</evidence>
<proteinExistence type="predicted"/>
<dbReference type="AlphaFoldDB" id="A0AAU9UJ27"/>
<name>A0AAU9UJ27_EUPED</name>
<protein>
    <submittedName>
        <fullName evidence="2">Uncharacterized protein</fullName>
    </submittedName>
</protein>
<dbReference type="EMBL" id="CAKOGL010000018">
    <property type="protein sequence ID" value="CAH2097852.1"/>
    <property type="molecule type" value="Genomic_DNA"/>
</dbReference>